<keyword evidence="2" id="KW-0238">DNA-binding</keyword>
<dbReference type="Gene3D" id="1.10.1660.10">
    <property type="match status" value="1"/>
</dbReference>
<dbReference type="GO" id="GO:0003677">
    <property type="term" value="F:DNA binding"/>
    <property type="evidence" value="ECO:0007669"/>
    <property type="project" value="UniProtKB-KW"/>
</dbReference>
<name>A0A2H3KM62_9CHLR</name>
<dbReference type="AlphaFoldDB" id="A0A2H3KM62"/>
<dbReference type="InterPro" id="IPR010093">
    <property type="entry name" value="SinI_DNA-bd"/>
</dbReference>
<dbReference type="Proteomes" id="UP000220922">
    <property type="component" value="Unassembled WGS sequence"/>
</dbReference>
<proteinExistence type="predicted"/>
<protein>
    <submittedName>
        <fullName evidence="2">DNA-binding protein</fullName>
    </submittedName>
</protein>
<sequence>MPERDEVTFLSLSAASKLLGVHSTTLRRWADEGSVPVYITPGGHRRFARHDIETLARRTSLTSRAFGSELATRTSAQTRSEIAAAPHSHRAWLTRIPEADREAWRRIGQQLMGVVLHYINNPHDDEELLREARRIGGEYGTLALRAGMPLTAALEAALFFRDTLVDSAMQLSEETRPRNEDRARLLRRISQVANEVHLAVAQSYQ</sequence>
<reference evidence="2 3" key="1">
    <citation type="submission" date="2016-05" db="EMBL/GenBank/DDBJ databases">
        <authorList>
            <person name="Lavstsen T."/>
            <person name="Jespersen J.S."/>
        </authorList>
    </citation>
    <scope>NUCLEOTIDE SEQUENCE [LARGE SCALE GENOMIC DNA]</scope>
    <source>
        <strain evidence="2 3">B7-9</strain>
    </source>
</reference>
<evidence type="ECO:0000259" key="1">
    <source>
        <dbReference type="Pfam" id="PF12728"/>
    </source>
</evidence>
<dbReference type="Pfam" id="PF12728">
    <property type="entry name" value="HTH_17"/>
    <property type="match status" value="1"/>
</dbReference>
<dbReference type="CDD" id="cd04762">
    <property type="entry name" value="HTH_MerR-trunc"/>
    <property type="match status" value="1"/>
</dbReference>
<dbReference type="RefSeq" id="WP_097653525.1">
    <property type="nucleotide sequence ID" value="NZ_LYXE01000101.1"/>
</dbReference>
<feature type="domain" description="Helix-turn-helix" evidence="1">
    <location>
        <begin position="9"/>
        <end position="58"/>
    </location>
</feature>
<accession>A0A2H3KM62</accession>
<keyword evidence="3" id="KW-1185">Reference proteome</keyword>
<organism evidence="2 3">
    <name type="scientific">Candidatus Chloroploca asiatica</name>
    <dbReference type="NCBI Taxonomy" id="1506545"/>
    <lineage>
        <taxon>Bacteria</taxon>
        <taxon>Bacillati</taxon>
        <taxon>Chloroflexota</taxon>
        <taxon>Chloroflexia</taxon>
        <taxon>Chloroflexales</taxon>
        <taxon>Chloroflexineae</taxon>
        <taxon>Oscillochloridaceae</taxon>
        <taxon>Candidatus Chloroploca</taxon>
    </lineage>
</organism>
<dbReference type="EMBL" id="LYXE01000101">
    <property type="protein sequence ID" value="PDV98418.1"/>
    <property type="molecule type" value="Genomic_DNA"/>
</dbReference>
<evidence type="ECO:0000313" key="3">
    <source>
        <dbReference type="Proteomes" id="UP000220922"/>
    </source>
</evidence>
<evidence type="ECO:0000313" key="2">
    <source>
        <dbReference type="EMBL" id="PDV98418.1"/>
    </source>
</evidence>
<dbReference type="InterPro" id="IPR041657">
    <property type="entry name" value="HTH_17"/>
</dbReference>
<dbReference type="NCBIfam" id="TIGR01764">
    <property type="entry name" value="excise"/>
    <property type="match status" value="1"/>
</dbReference>
<dbReference type="InterPro" id="IPR009061">
    <property type="entry name" value="DNA-bd_dom_put_sf"/>
</dbReference>
<comment type="caution">
    <text evidence="2">The sequence shown here is derived from an EMBL/GenBank/DDBJ whole genome shotgun (WGS) entry which is preliminary data.</text>
</comment>
<gene>
    <name evidence="2" type="ORF">A9Q02_15425</name>
</gene>
<dbReference type="OrthoDB" id="166697at2"/>
<dbReference type="SUPFAM" id="SSF46955">
    <property type="entry name" value="Putative DNA-binding domain"/>
    <property type="match status" value="1"/>
</dbReference>